<dbReference type="PANTHER" id="PTHR33206:SF1">
    <property type="entry name" value="DNA-DIRECTED DNA POLYMERASE"/>
    <property type="match status" value="1"/>
</dbReference>
<reference evidence="1" key="1">
    <citation type="submission" date="2020-04" db="EMBL/GenBank/DDBJ databases">
        <authorList>
            <person name="Alioto T."/>
            <person name="Alioto T."/>
            <person name="Gomez Garrido J."/>
        </authorList>
    </citation>
    <scope>NUCLEOTIDE SEQUENCE</scope>
    <source>
        <strain evidence="1">A484AB</strain>
    </source>
</reference>
<dbReference type="Proteomes" id="UP001152795">
    <property type="component" value="Unassembled WGS sequence"/>
</dbReference>
<dbReference type="PANTHER" id="PTHR33206">
    <property type="entry name" value="PROTEIN CBG10425"/>
    <property type="match status" value="1"/>
</dbReference>
<comment type="caution">
    <text evidence="1">The sequence shown here is derived from an EMBL/GenBank/DDBJ whole genome shotgun (WGS) entry which is preliminary data.</text>
</comment>
<sequence length="606" mass="70443">MSYRLLREKYEDVFSQLEIMIRNLPEDDEKGRADILKLKKRFDLFLFELAAVGFNASRYDINVIRKSFFKILQSVESEEDLEPNGIDFVVKRNNAYMCLKTARLKFVDICNYLAPGYSYADFLKAYGCSAQKGFFPYEWFDNVKKLEFDRLPPHEAFSSALKNANITVEEYQFCSEIYMRSGVLRLSKCGNANIVSCAKTEELQAFLATYEQQLRLTFPELLNEIESGNIFGVVECDIRVPDHKKEKFAEMCPIFKNTDIPFDAIGEHIQNFVREHKLSEKPRRGLIGSMFAEKILLITPLLQWYIKQGLEIISIYEVTEFIPKACFDGFADQVSDARREGDRDPSTKIIAETMKLFGNSGYGRSLTNKEKHLNVKYYDENSIGLAVNDPHFRKLDIIEDDFYEVSKTKTSIKMNLPIQIGFFVYQYAKLRMLEFYYDFMDKYIDRSDFEYCEMDTDSAYVALAGECVDHLIKPELRAEYEREKHYWFPRDYNAEVLAFDKRTPGLFKTEFEGQGIIGLCSKIYFCFGASDAKYSCKGVNKYTNAIDIDTYLRVLRSKATGSATNRGFRVRGNRVFTYTQVKNAFTYFYGKRKVLYDGVSTTYLDI</sequence>
<dbReference type="OrthoDB" id="6153129at2759"/>
<accession>A0A7D9J673</accession>
<name>A0A7D9J673_PARCT</name>
<organism evidence="1 2">
    <name type="scientific">Paramuricea clavata</name>
    <name type="common">Red gorgonian</name>
    <name type="synonym">Violescent sea-whip</name>
    <dbReference type="NCBI Taxonomy" id="317549"/>
    <lineage>
        <taxon>Eukaryota</taxon>
        <taxon>Metazoa</taxon>
        <taxon>Cnidaria</taxon>
        <taxon>Anthozoa</taxon>
        <taxon>Octocorallia</taxon>
        <taxon>Malacalcyonacea</taxon>
        <taxon>Plexauridae</taxon>
        <taxon>Paramuricea</taxon>
    </lineage>
</organism>
<evidence type="ECO:0000313" key="1">
    <source>
        <dbReference type="EMBL" id="CAB4022870.1"/>
    </source>
</evidence>
<keyword evidence="2" id="KW-1185">Reference proteome</keyword>
<evidence type="ECO:0000313" key="2">
    <source>
        <dbReference type="Proteomes" id="UP001152795"/>
    </source>
</evidence>
<proteinExistence type="predicted"/>
<protein>
    <submittedName>
        <fullName evidence="1">Uncharacterized protein</fullName>
    </submittedName>
</protein>
<gene>
    <name evidence="1" type="ORF">PACLA_8A069783</name>
</gene>
<dbReference type="AlphaFoldDB" id="A0A7D9J673"/>
<dbReference type="InterPro" id="IPR043502">
    <property type="entry name" value="DNA/RNA_pol_sf"/>
</dbReference>
<dbReference type="SUPFAM" id="SSF56672">
    <property type="entry name" value="DNA/RNA polymerases"/>
    <property type="match status" value="1"/>
</dbReference>
<dbReference type="EMBL" id="CACRXK020012201">
    <property type="protein sequence ID" value="CAB4022870.1"/>
    <property type="molecule type" value="Genomic_DNA"/>
</dbReference>